<dbReference type="SUPFAM" id="SSF52151">
    <property type="entry name" value="FabD/lysophospholipase-like"/>
    <property type="match status" value="1"/>
</dbReference>
<reference evidence="1 2" key="1">
    <citation type="submission" date="2022-01" db="EMBL/GenBank/DDBJ databases">
        <title>A high-quality chromosome-level genome assembly of rohu carp, Labeo rohita.</title>
        <authorList>
            <person name="Arick M.A. II"/>
            <person name="Hsu C.-Y."/>
            <person name="Magbanua Z."/>
            <person name="Pechanova O."/>
            <person name="Grover C."/>
            <person name="Miller E."/>
            <person name="Thrash A."/>
            <person name="Ezzel L."/>
            <person name="Alam S."/>
            <person name="Benzie J."/>
            <person name="Hamilton M."/>
            <person name="Karsi A."/>
            <person name="Lawrence M.L."/>
            <person name="Peterson D.G."/>
        </authorList>
    </citation>
    <scope>NUCLEOTIDE SEQUENCE [LARGE SCALE GENOMIC DNA]</scope>
    <source>
        <strain evidence="2">BAU-BD-2019</strain>
        <tissue evidence="1">Blood</tissue>
    </source>
</reference>
<protein>
    <submittedName>
        <fullName evidence="1">Cytosolic phospholipase A2 gamma</fullName>
    </submittedName>
</protein>
<dbReference type="Proteomes" id="UP000830375">
    <property type="component" value="Unassembled WGS sequence"/>
</dbReference>
<gene>
    <name evidence="1" type="ORF">H4Q32_024481</name>
</gene>
<evidence type="ECO:0000313" key="2">
    <source>
        <dbReference type="Proteomes" id="UP000830375"/>
    </source>
</evidence>
<sequence>MDLVDMNLSVLDGKHPSDLDQSIRKSLNELSGGKCQMIFPIEKLNLADKEAAKLYMKQYTEDICKDLLKISFHLATKRCMKNWIWGRNYNFLHLMRDEAVPVALLKSNMRDYEDAGLLLNSPYFSVLREERQIDLIISLDYMWTTRVCLNAAAALKLHDAITPRRKDEVTPDDTRGLDSQKHHRMEILQKHVHLLTSCL</sequence>
<accession>A0ABQ8L954</accession>
<evidence type="ECO:0000313" key="1">
    <source>
        <dbReference type="EMBL" id="KAI2646741.1"/>
    </source>
</evidence>
<name>A0ABQ8L954_LABRO</name>
<proteinExistence type="predicted"/>
<dbReference type="Gene3D" id="3.40.1090.10">
    <property type="entry name" value="Cytosolic phospholipase A2 catalytic domain"/>
    <property type="match status" value="1"/>
</dbReference>
<dbReference type="InterPro" id="IPR016035">
    <property type="entry name" value="Acyl_Trfase/lysoPLipase"/>
</dbReference>
<organism evidence="1 2">
    <name type="scientific">Labeo rohita</name>
    <name type="common">Indian major carp</name>
    <name type="synonym">Cyprinus rohita</name>
    <dbReference type="NCBI Taxonomy" id="84645"/>
    <lineage>
        <taxon>Eukaryota</taxon>
        <taxon>Metazoa</taxon>
        <taxon>Chordata</taxon>
        <taxon>Craniata</taxon>
        <taxon>Vertebrata</taxon>
        <taxon>Euteleostomi</taxon>
        <taxon>Actinopterygii</taxon>
        <taxon>Neopterygii</taxon>
        <taxon>Teleostei</taxon>
        <taxon>Ostariophysi</taxon>
        <taxon>Cypriniformes</taxon>
        <taxon>Cyprinidae</taxon>
        <taxon>Labeoninae</taxon>
        <taxon>Labeonini</taxon>
        <taxon>Labeo</taxon>
    </lineage>
</organism>
<keyword evidence="2" id="KW-1185">Reference proteome</keyword>
<comment type="caution">
    <text evidence="1">The sequence shown here is derived from an EMBL/GenBank/DDBJ whole genome shotgun (WGS) entry which is preliminary data.</text>
</comment>
<dbReference type="EMBL" id="JACTAM010000928">
    <property type="protein sequence ID" value="KAI2646741.1"/>
    <property type="molecule type" value="Genomic_DNA"/>
</dbReference>